<keyword evidence="1" id="KW-1133">Transmembrane helix</keyword>
<feature type="transmembrane region" description="Helical" evidence="1">
    <location>
        <begin position="12"/>
        <end position="34"/>
    </location>
</feature>
<proteinExistence type="predicted"/>
<dbReference type="AlphaFoldDB" id="A0A3R8LAX8"/>
<sequence>MQSEQTQNTVKSGFMTSFLTALILAASGAGAGYWHATSQPQQWKATAKFEAPKVADLGNYFSLLSTYTLVQNDGKADPNLEQNVTQAAFTEFTRQLASADNRQQFLSNNAIIKQIAEVHNKPLNEVVNQLSEKLQFNSADNSLSFALVNPTQSVQVLNEFIALTTEQSRKVLNDDLVAKWKFLFQNVKQSADANLGESWKGKLNLMQSVQPLDNQLTAYHFVQKPSPATKAEQPDNLTESIGFGAGIGFLLGLLLTLFRRK</sequence>
<dbReference type="EMBL" id="RRUC01000040">
    <property type="protein sequence ID" value="RRN01709.1"/>
    <property type="molecule type" value="Genomic_DNA"/>
</dbReference>
<dbReference type="Proteomes" id="UP000276010">
    <property type="component" value="Unassembled WGS sequence"/>
</dbReference>
<evidence type="ECO:0000313" key="2">
    <source>
        <dbReference type="EMBL" id="RRN01709.1"/>
    </source>
</evidence>
<feature type="transmembrane region" description="Helical" evidence="1">
    <location>
        <begin position="240"/>
        <end position="258"/>
    </location>
</feature>
<name>A0A3R8LAX8_BIBTR</name>
<evidence type="ECO:0000313" key="3">
    <source>
        <dbReference type="Proteomes" id="UP000276010"/>
    </source>
</evidence>
<evidence type="ECO:0000256" key="1">
    <source>
        <dbReference type="SAM" id="Phobius"/>
    </source>
</evidence>
<reference evidence="2 3" key="1">
    <citation type="submission" date="2018-11" db="EMBL/GenBank/DDBJ databases">
        <title>Whole genome sequence of Bibersteinia trehalosi strain OADDL-BT1 an multidrug resistant pathogen isolate.</title>
        <authorList>
            <person name="Couger M."/>
            <person name="Ramachandran A."/>
        </authorList>
    </citation>
    <scope>NUCLEOTIDE SEQUENCE [LARGE SCALE GENOMIC DNA]</scope>
    <source>
        <strain evidence="2 3">OADDL-BT1</strain>
    </source>
</reference>
<protein>
    <submittedName>
        <fullName evidence="2">Uncharacterized protein</fullName>
    </submittedName>
</protein>
<keyword evidence="1" id="KW-0812">Transmembrane</keyword>
<dbReference type="RefSeq" id="WP_125135217.1">
    <property type="nucleotide sequence ID" value="NZ_CP146202.1"/>
</dbReference>
<organism evidence="2 3">
    <name type="scientific">Bibersteinia trehalosi</name>
    <name type="common">Pasteurella trehalosi</name>
    <dbReference type="NCBI Taxonomy" id="47735"/>
    <lineage>
        <taxon>Bacteria</taxon>
        <taxon>Pseudomonadati</taxon>
        <taxon>Pseudomonadota</taxon>
        <taxon>Gammaproteobacteria</taxon>
        <taxon>Pasteurellales</taxon>
        <taxon>Pasteurellaceae</taxon>
        <taxon>Bibersteinia</taxon>
    </lineage>
</organism>
<keyword evidence="1" id="KW-0472">Membrane</keyword>
<dbReference type="STRING" id="1263831.F543_3310"/>
<dbReference type="Gene3D" id="3.30.1890.10">
    <property type="entry name" value="FepE-like"/>
    <property type="match status" value="1"/>
</dbReference>
<comment type="caution">
    <text evidence="2">The sequence shown here is derived from an EMBL/GenBank/DDBJ whole genome shotgun (WGS) entry which is preliminary data.</text>
</comment>
<dbReference type="SUPFAM" id="SSF160355">
    <property type="entry name" value="Bacterial polysaccharide co-polymerase-like"/>
    <property type="match status" value="1"/>
</dbReference>
<gene>
    <name evidence="2" type="ORF">EIM44_09315</name>
</gene>
<accession>A0A3R8LAX8</accession>